<gene>
    <name evidence="2" type="primary">6041348</name>
    <name evidence="1" type="ORF">CpipJ_CPIJ008996</name>
</gene>
<dbReference type="Proteomes" id="UP000002320">
    <property type="component" value="Unassembled WGS sequence"/>
</dbReference>
<reference evidence="1" key="1">
    <citation type="submission" date="2007-03" db="EMBL/GenBank/DDBJ databases">
        <title>Annotation of Culex pipiens quinquefasciatus.</title>
        <authorList>
            <consortium name="The Broad Institute Genome Sequencing Platform"/>
            <person name="Atkinson P.W."/>
            <person name="Hemingway J."/>
            <person name="Christensen B.M."/>
            <person name="Higgs S."/>
            <person name="Kodira C."/>
            <person name="Hannick L."/>
            <person name="Megy K."/>
            <person name="O'Leary S."/>
            <person name="Pearson M."/>
            <person name="Haas B.J."/>
            <person name="Mauceli E."/>
            <person name="Wortman J.R."/>
            <person name="Lee N.H."/>
            <person name="Guigo R."/>
            <person name="Stanke M."/>
            <person name="Alvarado L."/>
            <person name="Amedeo P."/>
            <person name="Antoine C.H."/>
            <person name="Arensburger P."/>
            <person name="Bidwell S.L."/>
            <person name="Crawford M."/>
            <person name="Camaro F."/>
            <person name="Devon K."/>
            <person name="Engels R."/>
            <person name="Hammond M."/>
            <person name="Howarth C."/>
            <person name="Koehrsen M."/>
            <person name="Lawson D."/>
            <person name="Montgomery P."/>
            <person name="Nene V."/>
            <person name="Nusbaum C."/>
            <person name="Puiu D."/>
            <person name="Romero-Severson J."/>
            <person name="Severson D.W."/>
            <person name="Shumway M."/>
            <person name="Sisk P."/>
            <person name="Stolte C."/>
            <person name="Zeng Q."/>
            <person name="Eisenstadt E."/>
            <person name="Fraser-Liggett C."/>
            <person name="Strausberg R."/>
            <person name="Galagan J."/>
            <person name="Birren B."/>
            <person name="Collins F.H."/>
        </authorList>
    </citation>
    <scope>NUCLEOTIDE SEQUENCE [LARGE SCALE GENOMIC DNA]</scope>
    <source>
        <strain evidence="1">JHB</strain>
    </source>
</reference>
<protein>
    <submittedName>
        <fullName evidence="1 2">Uncharacterized protein</fullName>
    </submittedName>
</protein>
<proteinExistence type="predicted"/>
<sequence>MKSLNVIEDWITRHAASSPVQSSQQSVAMILILDLWTRASLTTVFQAVPLQSKTDDTTTSRGVGISLASNPVIRLLATH</sequence>
<dbReference type="EnsemblMetazoa" id="CPIJ008996-RA">
    <property type="protein sequence ID" value="CPIJ008996-PA"/>
    <property type="gene ID" value="CPIJ008996"/>
</dbReference>
<keyword evidence="3" id="KW-1185">Reference proteome</keyword>
<evidence type="ECO:0000313" key="2">
    <source>
        <dbReference type="EnsemblMetazoa" id="CPIJ008996-PA"/>
    </source>
</evidence>
<name>B0WPI9_CULQU</name>
<organism>
    <name type="scientific">Culex quinquefasciatus</name>
    <name type="common">Southern house mosquito</name>
    <name type="synonym">Culex pungens</name>
    <dbReference type="NCBI Taxonomy" id="7176"/>
    <lineage>
        <taxon>Eukaryota</taxon>
        <taxon>Metazoa</taxon>
        <taxon>Ecdysozoa</taxon>
        <taxon>Arthropoda</taxon>
        <taxon>Hexapoda</taxon>
        <taxon>Insecta</taxon>
        <taxon>Pterygota</taxon>
        <taxon>Neoptera</taxon>
        <taxon>Endopterygota</taxon>
        <taxon>Diptera</taxon>
        <taxon>Nematocera</taxon>
        <taxon>Culicoidea</taxon>
        <taxon>Culicidae</taxon>
        <taxon>Culicinae</taxon>
        <taxon>Culicini</taxon>
        <taxon>Culex</taxon>
        <taxon>Culex</taxon>
    </lineage>
</organism>
<dbReference type="EMBL" id="DS232024">
    <property type="protein sequence ID" value="EDS32377.1"/>
    <property type="molecule type" value="Genomic_DNA"/>
</dbReference>
<dbReference type="InParanoid" id="B0WPI9"/>
<reference evidence="2" key="2">
    <citation type="submission" date="2021-02" db="UniProtKB">
        <authorList>
            <consortium name="EnsemblMetazoa"/>
        </authorList>
    </citation>
    <scope>IDENTIFICATION</scope>
    <source>
        <strain evidence="2">JHB</strain>
    </source>
</reference>
<evidence type="ECO:0000313" key="3">
    <source>
        <dbReference type="Proteomes" id="UP000002320"/>
    </source>
</evidence>
<evidence type="ECO:0000313" key="1">
    <source>
        <dbReference type="EMBL" id="EDS32377.1"/>
    </source>
</evidence>
<accession>B0WPI9</accession>
<dbReference type="HOGENOM" id="CLU_2608375_0_0_1"/>
<dbReference type="AlphaFoldDB" id="B0WPI9"/>
<dbReference type="KEGG" id="cqu:CpipJ_CPIJ008996"/>
<dbReference type="VEuPathDB" id="VectorBase:CPIJ008996"/>